<dbReference type="InterPro" id="IPR011519">
    <property type="entry name" value="UnbV_ASPIC"/>
</dbReference>
<dbReference type="RefSeq" id="WP_275649301.1">
    <property type="nucleotide sequence ID" value="NZ_JARFVA010000002.1"/>
</dbReference>
<accession>A0ABT5XN08</accession>
<gene>
    <name evidence="3" type="ORF">PY091_08630</name>
</gene>
<evidence type="ECO:0000259" key="2">
    <source>
        <dbReference type="Pfam" id="PF07593"/>
    </source>
</evidence>
<dbReference type="EMBL" id="JARFVA010000002">
    <property type="protein sequence ID" value="MDF0707280.1"/>
    <property type="molecule type" value="Genomic_DNA"/>
</dbReference>
<protein>
    <submittedName>
        <fullName evidence="3">VCBS repeat-containing protein</fullName>
    </submittedName>
</protein>
<dbReference type="Pfam" id="PF07593">
    <property type="entry name" value="UnbV_ASPIC"/>
    <property type="match status" value="1"/>
</dbReference>
<evidence type="ECO:0000256" key="1">
    <source>
        <dbReference type="ARBA" id="ARBA00022729"/>
    </source>
</evidence>
<feature type="domain" description="ASPIC/UnbV" evidence="2">
    <location>
        <begin position="515"/>
        <end position="582"/>
    </location>
</feature>
<dbReference type="InterPro" id="IPR027039">
    <property type="entry name" value="Crtac1"/>
</dbReference>
<organism evidence="3 4">
    <name type="scientific">Flagellimonas okinawensis</name>
    <dbReference type="NCBI Taxonomy" id="3031324"/>
    <lineage>
        <taxon>Bacteria</taxon>
        <taxon>Pseudomonadati</taxon>
        <taxon>Bacteroidota</taxon>
        <taxon>Flavobacteriia</taxon>
        <taxon>Flavobacteriales</taxon>
        <taxon>Flavobacteriaceae</taxon>
        <taxon>Flagellimonas</taxon>
    </lineage>
</organism>
<dbReference type="InterPro" id="IPR013517">
    <property type="entry name" value="FG-GAP"/>
</dbReference>
<dbReference type="PROSITE" id="PS51257">
    <property type="entry name" value="PROKAR_LIPOPROTEIN"/>
    <property type="match status" value="1"/>
</dbReference>
<sequence length="1079" mass="121005">MTRFLIIVMAVVLFVSCKKGGDLFENPDPKSTGVNFTNSLTSTKDLSILDYLYFYNGGGVSIGDINNDGLPDIFFSGNQVKNKLYLNKGNLQFEDISTSAGIEGNSTWNTGTTMADVNGDGLLDIYVCAVVGINGFNGFNELYINNGDNTFSEKAAEYGLDFDSYSSNAAFFDYDLDGDLDMYLLNHAVHTQNSFGRFDLRFERRYETGDKLLRNDNGKFTDVSEEAGIFGGINGYGLGLAIADFNQDGYPDIYVGNDFHEDDYYYLNNGDGTFTESLKKYFGHTSRFSMGNDVADINNDGRPDFISLDMLPEDEIPLKSSEGDDNIQTQKMRIERFGYHYQFTRNMLFVNQPDGNFMETALMSGIAATDWSWSALFGDYDQDGKQDLFISNGIPKRPNDLDFIKFVSSEQIQNKIDNTKLVDQQALDLMPSGNIHNYVFQGTENLQFEDKTSQWITKDTLVSGATAMGDLDGDGDLDLVTNNIDQPASLYINKTNDKGNYLKLKFDYIGKNRFGIGTKVFSYVNGKLQFKELFPTRGFQASSEPMIHFGYNNATKVDSIKIIWPNKTYQVLKNVPTNQTLTVEPKNTLPFDYTSLKKVKRALFSKEEQNLGLDFTHVEDNYTDFNREKLIPYQISDRGPAFAIGDLNGDGTEDIFFGGSKYKPAQIYVQRDSTFVNQLFNGIQKDSIQENISAVIADFNNDGRNDLISTSGGGDFFGKSDPLLDAYYIKKDSVFVRSELPEYYQNSSIVRPFDYDGDGDLDVFVGGHTVTAKFGAAANSYLLENNAGTFKVKKDFETLGKGMVTDAIWSDFTGDDITDLILVGEWMSPKFLKNQNGSFIEVEQTNVSGLWQAIEAFDIDADGDTDYLLGNWGTNSKFKASEEHPMQLYFNDFDENGQTETVTAMEKDGDYYPLETLDGLASQMVYLKKKYTSYKAFAGQTMEEIFGEEVLNASQKLEVTTLKSGYLRNDNGKFTFVPFTNQLQVSPIMSFLVEDFDGDGMTEVLIAGNYFGVKPYHGRMDSFPGALLKDENTIVLGNELGLDFTKKSVRHLNTITINNQKYLLAIFNNDKAQVYKIND</sequence>
<dbReference type="Proteomes" id="UP001217083">
    <property type="component" value="Unassembled WGS sequence"/>
</dbReference>
<dbReference type="PANTHER" id="PTHR16026">
    <property type="entry name" value="CARTILAGE ACIDIC PROTEIN 1"/>
    <property type="match status" value="1"/>
</dbReference>
<keyword evidence="1" id="KW-0732">Signal</keyword>
<proteinExistence type="predicted"/>
<dbReference type="Gene3D" id="2.130.10.130">
    <property type="entry name" value="Integrin alpha, N-terminal"/>
    <property type="match status" value="4"/>
</dbReference>
<keyword evidence="4" id="KW-1185">Reference proteome</keyword>
<name>A0ABT5XN08_9FLAO</name>
<evidence type="ECO:0000313" key="4">
    <source>
        <dbReference type="Proteomes" id="UP001217083"/>
    </source>
</evidence>
<reference evidence="3 4" key="1">
    <citation type="submission" date="2023-03" db="EMBL/GenBank/DDBJ databases">
        <title>Muricauda XX sp. nov. and Muricauda XXX sp. nov., two novel species isolated from Okinawa Trough.</title>
        <authorList>
            <person name="Cao W."/>
            <person name="Deng X."/>
        </authorList>
    </citation>
    <scope>NUCLEOTIDE SEQUENCE [LARGE SCALE GENOMIC DNA]</scope>
    <source>
        <strain evidence="3 4">81s02</strain>
    </source>
</reference>
<dbReference type="Pfam" id="PF13517">
    <property type="entry name" value="FG-GAP_3"/>
    <property type="match status" value="4"/>
</dbReference>
<evidence type="ECO:0000313" key="3">
    <source>
        <dbReference type="EMBL" id="MDF0707280.1"/>
    </source>
</evidence>
<dbReference type="PANTHER" id="PTHR16026:SF0">
    <property type="entry name" value="CARTILAGE ACIDIC PROTEIN 1"/>
    <property type="match status" value="1"/>
</dbReference>
<comment type="caution">
    <text evidence="3">The sequence shown here is derived from an EMBL/GenBank/DDBJ whole genome shotgun (WGS) entry which is preliminary data.</text>
</comment>
<dbReference type="InterPro" id="IPR028994">
    <property type="entry name" value="Integrin_alpha_N"/>
</dbReference>
<dbReference type="SUPFAM" id="SSF69318">
    <property type="entry name" value="Integrin alpha N-terminal domain"/>
    <property type="match status" value="3"/>
</dbReference>